<name>A0A1G6K2F2_9ACTN</name>
<reference evidence="1 2" key="1">
    <citation type="submission" date="2016-10" db="EMBL/GenBank/DDBJ databases">
        <authorList>
            <person name="de Groot N.N."/>
        </authorList>
    </citation>
    <scope>NUCLEOTIDE SEQUENCE [LARGE SCALE GENOMIC DNA]</scope>
    <source>
        <strain evidence="1 2">CGMCC 4.6858</strain>
    </source>
</reference>
<dbReference type="OrthoDB" id="3790598at2"/>
<protein>
    <submittedName>
        <fullName evidence="1">Uncharacterized protein</fullName>
    </submittedName>
</protein>
<accession>A0A1G6K2F2</accession>
<sequence length="786" mass="78539">MRFYDPTRCPDCGAELPAPPAHADACPACDLRLTGQTAVQLQSALRYADQLLAQLRRPAPVAAAPYPAPAVAAPVSRGPRVSSVPAVLLGLGALCLLVAAMVFLAVAWSWLGVGGRTAVLVGLTAGSGAAGLLLGGRGLRVAAEALSVVALGLVLLDVAGAGRAGWLGTHAGGVPPEAYGVALAVAGLLLLAHPLRLVAPQLAVGAGLGTVVAAQAADGDQVRLILLAGVLSYAALAWLGRLLVARALPWVALAGGALCWTALLVTGLLVAADHPSLRSLWLGGGAVTLLAAAALLALPVAFLPTLRPLLLGCLALAATVLTGVLLLPAVDESATVQLLAAAAASLGWSAAAVVLPRRWREPVLPSVVLLALPLASAVLTLAGEAAVRATTLGAPFTQDAQVRLAPSVGDPHPVVLLAAAVALLAAGLAGLPAAERPRLLRWAAAPLALLALATVALTAVPLALVVLVLAVLGLIALLVRGPGPAAVGLGLLVAAVLVALPSAALTTGAAVSLAAAAGLLALRADATSRVLGGAGLPPAVATVIWAGGEVAGLDPTYRSLLVLVVVAALAVPRPRPEVEVAALLAALAAAAGGIHTSTELAVHLTLAGGLVTTSALLHRDRRLLAWPGGLLLAAATWVRLAEIGVVAPEAYTLPSALALVAVGLHRLLRHPDSDTSTALLPGLGLATVPTLAWVLADPIGPRAVLLGAGCLALVLLGARLRWSAPLMVGAVVGSVVVLREAAPYLAETPQWVLIGTAGALLTVVGVTWERRVVELRRAGTYVGRLR</sequence>
<dbReference type="NCBIfam" id="NF047321">
    <property type="entry name" value="SCO7613_CTERM"/>
    <property type="match status" value="1"/>
</dbReference>
<evidence type="ECO:0000313" key="2">
    <source>
        <dbReference type="Proteomes" id="UP000199034"/>
    </source>
</evidence>
<dbReference type="EMBL" id="FMZM01000001">
    <property type="protein sequence ID" value="SDC25154.1"/>
    <property type="molecule type" value="Genomic_DNA"/>
</dbReference>
<dbReference type="InterPro" id="IPR058062">
    <property type="entry name" value="SCO7613_C"/>
</dbReference>
<dbReference type="AlphaFoldDB" id="A0A1G6K2F2"/>
<dbReference type="RefSeq" id="WP_090850681.1">
    <property type="nucleotide sequence ID" value="NZ_FMZM01000001.1"/>
</dbReference>
<gene>
    <name evidence="1" type="ORF">SAMN05421872_101664</name>
</gene>
<organism evidence="1 2">
    <name type="scientific">Nocardioides lianchengensis</name>
    <dbReference type="NCBI Taxonomy" id="1045774"/>
    <lineage>
        <taxon>Bacteria</taxon>
        <taxon>Bacillati</taxon>
        <taxon>Actinomycetota</taxon>
        <taxon>Actinomycetes</taxon>
        <taxon>Propionibacteriales</taxon>
        <taxon>Nocardioidaceae</taxon>
        <taxon>Nocardioides</taxon>
    </lineage>
</organism>
<keyword evidence="2" id="KW-1185">Reference proteome</keyword>
<proteinExistence type="predicted"/>
<evidence type="ECO:0000313" key="1">
    <source>
        <dbReference type="EMBL" id="SDC25154.1"/>
    </source>
</evidence>
<dbReference type="Proteomes" id="UP000199034">
    <property type="component" value="Unassembled WGS sequence"/>
</dbReference>
<dbReference type="STRING" id="1045774.SAMN05421872_101664"/>